<dbReference type="Gene3D" id="2.170.140.10">
    <property type="entry name" value="Chitin binding domain"/>
    <property type="match status" value="1"/>
</dbReference>
<dbReference type="PROSITE" id="PS50940">
    <property type="entry name" value="CHIT_BIND_II"/>
    <property type="match status" value="1"/>
</dbReference>
<evidence type="ECO:0000259" key="10">
    <source>
        <dbReference type="PROSITE" id="PS51910"/>
    </source>
</evidence>
<comment type="similarity">
    <text evidence="1">Belongs to the glycosyl hydrolase 18 family. Chitinase class II subfamily.</text>
</comment>
<evidence type="ECO:0000256" key="3">
    <source>
        <dbReference type="ARBA" id="ARBA00022801"/>
    </source>
</evidence>
<dbReference type="InterPro" id="IPR002557">
    <property type="entry name" value="Chitin-bd_dom"/>
</dbReference>
<evidence type="ECO:0000313" key="12">
    <source>
        <dbReference type="Proteomes" id="UP000245119"/>
    </source>
</evidence>
<comment type="caution">
    <text evidence="11">The sequence shown here is derived from an EMBL/GenBank/DDBJ whole genome shotgun (WGS) entry which is preliminary data.</text>
</comment>
<protein>
    <submittedName>
        <fullName evidence="11">Uncharacterized protein</fullName>
    </submittedName>
</protein>
<accession>A0A2T7PGX8</accession>
<evidence type="ECO:0000256" key="7">
    <source>
        <dbReference type="SAM" id="MobiDB-lite"/>
    </source>
</evidence>
<dbReference type="PROSITE" id="PS51910">
    <property type="entry name" value="GH18_2"/>
    <property type="match status" value="1"/>
</dbReference>
<dbReference type="SUPFAM" id="SSF51445">
    <property type="entry name" value="(Trans)glycosidases"/>
    <property type="match status" value="1"/>
</dbReference>
<dbReference type="InterPro" id="IPR017853">
    <property type="entry name" value="GH"/>
</dbReference>
<evidence type="ECO:0000259" key="9">
    <source>
        <dbReference type="PROSITE" id="PS50940"/>
    </source>
</evidence>
<keyword evidence="5 6" id="KW-0326">Glycosidase</keyword>
<keyword evidence="8" id="KW-0732">Signal</keyword>
<reference evidence="11 12" key="1">
    <citation type="submission" date="2018-04" db="EMBL/GenBank/DDBJ databases">
        <title>The genome of golden apple snail Pomacea canaliculata provides insight into stress tolerance and invasive adaptation.</title>
        <authorList>
            <person name="Liu C."/>
            <person name="Liu B."/>
            <person name="Ren Y."/>
            <person name="Zhang Y."/>
            <person name="Wang H."/>
            <person name="Li S."/>
            <person name="Jiang F."/>
            <person name="Yin L."/>
            <person name="Zhang G."/>
            <person name="Qian W."/>
            <person name="Fan W."/>
        </authorList>
    </citation>
    <scope>NUCLEOTIDE SEQUENCE [LARGE SCALE GENOMIC DNA]</scope>
    <source>
        <strain evidence="11">SZHN2017</strain>
        <tissue evidence="11">Muscle</tissue>
    </source>
</reference>
<dbReference type="GO" id="GO:0008061">
    <property type="term" value="F:chitin binding"/>
    <property type="evidence" value="ECO:0007669"/>
    <property type="project" value="UniProtKB-KW"/>
</dbReference>
<dbReference type="InterPro" id="IPR036508">
    <property type="entry name" value="Chitin-bd_dom_sf"/>
</dbReference>
<dbReference type="Gene3D" id="3.20.20.80">
    <property type="entry name" value="Glycosidases"/>
    <property type="match status" value="1"/>
</dbReference>
<dbReference type="InterPro" id="IPR029070">
    <property type="entry name" value="Chitinase_insertion_sf"/>
</dbReference>
<dbReference type="Pfam" id="PF00704">
    <property type="entry name" value="Glyco_hydro_18"/>
    <property type="match status" value="1"/>
</dbReference>
<dbReference type="Pfam" id="PF01607">
    <property type="entry name" value="CBM_14"/>
    <property type="match status" value="1"/>
</dbReference>
<proteinExistence type="inferred from homology"/>
<dbReference type="Proteomes" id="UP000245119">
    <property type="component" value="Linkage Group LG4"/>
</dbReference>
<dbReference type="InterPro" id="IPR001579">
    <property type="entry name" value="Glyco_hydro_18_chit_AS"/>
</dbReference>
<keyword evidence="2" id="KW-0147">Chitin-binding</keyword>
<organism evidence="11 12">
    <name type="scientific">Pomacea canaliculata</name>
    <name type="common">Golden apple snail</name>
    <dbReference type="NCBI Taxonomy" id="400727"/>
    <lineage>
        <taxon>Eukaryota</taxon>
        <taxon>Metazoa</taxon>
        <taxon>Spiralia</taxon>
        <taxon>Lophotrochozoa</taxon>
        <taxon>Mollusca</taxon>
        <taxon>Gastropoda</taxon>
        <taxon>Caenogastropoda</taxon>
        <taxon>Architaenioglossa</taxon>
        <taxon>Ampullarioidea</taxon>
        <taxon>Ampullariidae</taxon>
        <taxon>Pomacea</taxon>
    </lineage>
</organism>
<evidence type="ECO:0000256" key="6">
    <source>
        <dbReference type="RuleBase" id="RU000489"/>
    </source>
</evidence>
<dbReference type="GO" id="GO:0004568">
    <property type="term" value="F:chitinase activity"/>
    <property type="evidence" value="ECO:0007669"/>
    <property type="project" value="TreeGrafter"/>
</dbReference>
<dbReference type="InterPro" id="IPR001223">
    <property type="entry name" value="Glyco_hydro18_cat"/>
</dbReference>
<dbReference type="EMBL" id="PZQS01000004">
    <property type="protein sequence ID" value="PVD32657.1"/>
    <property type="molecule type" value="Genomic_DNA"/>
</dbReference>
<dbReference type="SUPFAM" id="SSF57625">
    <property type="entry name" value="Invertebrate chitin-binding proteins"/>
    <property type="match status" value="1"/>
</dbReference>
<dbReference type="GO" id="GO:0005975">
    <property type="term" value="P:carbohydrate metabolic process"/>
    <property type="evidence" value="ECO:0007669"/>
    <property type="project" value="InterPro"/>
</dbReference>
<gene>
    <name evidence="11" type="ORF">C0Q70_08102</name>
</gene>
<dbReference type="InterPro" id="IPR011583">
    <property type="entry name" value="Chitinase_II/V-like_cat"/>
</dbReference>
<evidence type="ECO:0000256" key="8">
    <source>
        <dbReference type="SAM" id="SignalP"/>
    </source>
</evidence>
<feature type="chain" id="PRO_5015526035" evidence="8">
    <location>
        <begin position="23"/>
        <end position="525"/>
    </location>
</feature>
<evidence type="ECO:0000256" key="5">
    <source>
        <dbReference type="ARBA" id="ARBA00023295"/>
    </source>
</evidence>
<dbReference type="GO" id="GO:0006032">
    <property type="term" value="P:chitin catabolic process"/>
    <property type="evidence" value="ECO:0007669"/>
    <property type="project" value="TreeGrafter"/>
</dbReference>
<feature type="domain" description="GH18" evidence="10">
    <location>
        <begin position="24"/>
        <end position="383"/>
    </location>
</feature>
<dbReference type="SMART" id="SM00494">
    <property type="entry name" value="ChtBD2"/>
    <property type="match status" value="1"/>
</dbReference>
<feature type="signal peptide" evidence="8">
    <location>
        <begin position="1"/>
        <end position="22"/>
    </location>
</feature>
<dbReference type="Gene3D" id="3.10.50.10">
    <property type="match status" value="1"/>
</dbReference>
<evidence type="ECO:0000313" key="11">
    <source>
        <dbReference type="EMBL" id="PVD32657.1"/>
    </source>
</evidence>
<dbReference type="PANTHER" id="PTHR11177">
    <property type="entry name" value="CHITINASE"/>
    <property type="match status" value="1"/>
</dbReference>
<evidence type="ECO:0000256" key="1">
    <source>
        <dbReference type="ARBA" id="ARBA00009121"/>
    </source>
</evidence>
<dbReference type="InterPro" id="IPR050314">
    <property type="entry name" value="Glycosyl_Hydrlase_18"/>
</dbReference>
<feature type="domain" description="Chitin-binding type-2" evidence="9">
    <location>
        <begin position="464"/>
        <end position="525"/>
    </location>
</feature>
<name>A0A2T7PGX8_POMCA</name>
<feature type="compositionally biased region" description="Basic and acidic residues" evidence="7">
    <location>
        <begin position="438"/>
        <end position="450"/>
    </location>
</feature>
<evidence type="ECO:0000256" key="4">
    <source>
        <dbReference type="ARBA" id="ARBA00023157"/>
    </source>
</evidence>
<keyword evidence="4" id="KW-1015">Disulfide bond</keyword>
<dbReference type="FunFam" id="3.10.50.10:FF:000001">
    <property type="entry name" value="Chitinase 3-like 1"/>
    <property type="match status" value="1"/>
</dbReference>
<dbReference type="GO" id="GO:0005576">
    <property type="term" value="C:extracellular region"/>
    <property type="evidence" value="ECO:0007669"/>
    <property type="project" value="InterPro"/>
</dbReference>
<dbReference type="SUPFAM" id="SSF54556">
    <property type="entry name" value="Chitinase insertion domain"/>
    <property type="match status" value="1"/>
</dbReference>
<feature type="compositionally biased region" description="Polar residues" evidence="7">
    <location>
        <begin position="451"/>
        <end position="462"/>
    </location>
</feature>
<sequence length="525" mass="59115">MFLGFALGLLVMCCHLVAGVDAGKKIFCYYSSFAQNRQGIGKFLPEDIDPFLCTHVLFAFVDIHPSGTELMAFNRNDAVPAGLYQRTIELKEKNPALKVLLAVGGWQIGSKPFLPMISDEDNMRMWIKNVVSYLRKYGFDGFDMDWEFPATRGSSPEDKYRYTRLMKGLYEEFAEEAEETGREKLILTMATAAGTYFIDQSYEPRKLIHYMDYMLLMTYNYHGQWEKRTEGMVHGGLLDRQEWSIDYWLSQGIPKEKLIVGLATYGMSYTLANPEVHGVHAPAIGGGRMGPFTKETGILSYYEICHNIQNNGWKTGWIEDQGVPYAYGGDQWVGFDNIDSIKMKAELIMKRDVAGAFVWSVEMDDFSGPSHASSRMATQWAKPTWRSRDIATEAPWWKRSSSDDAPVTHLNARPTGKPIEEESPETTTAPKRSPWENSVHDKSEGQRTWKQESSAGAQNKGGNTINCGLLGSGLFPHPTECDKFVMCLPGAWMDYPPHIMSCPAGTKYDKAIKVCNHASEVDCSD</sequence>
<feature type="region of interest" description="Disordered" evidence="7">
    <location>
        <begin position="396"/>
        <end position="462"/>
    </location>
</feature>
<evidence type="ECO:0000256" key="2">
    <source>
        <dbReference type="ARBA" id="ARBA00022669"/>
    </source>
</evidence>
<keyword evidence="12" id="KW-1185">Reference proteome</keyword>
<dbReference type="SMART" id="SM00636">
    <property type="entry name" value="Glyco_18"/>
    <property type="match status" value="1"/>
</dbReference>
<keyword evidence="3 6" id="KW-0378">Hydrolase</keyword>
<dbReference type="OrthoDB" id="6130020at2759"/>
<dbReference type="PANTHER" id="PTHR11177:SF317">
    <property type="entry name" value="CHITINASE 12-RELATED"/>
    <property type="match status" value="1"/>
</dbReference>
<dbReference type="AlphaFoldDB" id="A0A2T7PGX8"/>
<dbReference type="PROSITE" id="PS01095">
    <property type="entry name" value="GH18_1"/>
    <property type="match status" value="1"/>
</dbReference>